<dbReference type="PANTHER" id="PTHR19300:SF57">
    <property type="entry name" value="BETA-1,4-N-ACETYLGALACTOSAMINYLTRANSFERASE"/>
    <property type="match status" value="1"/>
</dbReference>
<evidence type="ECO:0000259" key="2">
    <source>
        <dbReference type="Pfam" id="PF13733"/>
    </source>
</evidence>
<evidence type="ECO:0000313" key="3">
    <source>
        <dbReference type="EMBL" id="CAE8583487.1"/>
    </source>
</evidence>
<protein>
    <recommendedName>
        <fullName evidence="2">Galactosyltransferase N-terminal domain-containing protein</fullName>
    </recommendedName>
</protein>
<feature type="region of interest" description="Disordered" evidence="1">
    <location>
        <begin position="1"/>
        <end position="21"/>
    </location>
</feature>
<dbReference type="OrthoDB" id="431486at2759"/>
<dbReference type="Proteomes" id="UP000654075">
    <property type="component" value="Unassembled WGS sequence"/>
</dbReference>
<feature type="non-terminal residue" evidence="3">
    <location>
        <position position="601"/>
    </location>
</feature>
<dbReference type="PRINTS" id="PR02050">
    <property type="entry name" value="B14GALTRFASE"/>
</dbReference>
<organism evidence="3 4">
    <name type="scientific">Polarella glacialis</name>
    <name type="common">Dinoflagellate</name>
    <dbReference type="NCBI Taxonomy" id="89957"/>
    <lineage>
        <taxon>Eukaryota</taxon>
        <taxon>Sar</taxon>
        <taxon>Alveolata</taxon>
        <taxon>Dinophyceae</taxon>
        <taxon>Suessiales</taxon>
        <taxon>Suessiaceae</taxon>
        <taxon>Polarella</taxon>
    </lineage>
</organism>
<dbReference type="AlphaFoldDB" id="A0A813DCZ8"/>
<evidence type="ECO:0000256" key="1">
    <source>
        <dbReference type="SAM" id="MobiDB-lite"/>
    </source>
</evidence>
<accession>A0A813DCZ8</accession>
<dbReference type="PANTHER" id="PTHR19300">
    <property type="entry name" value="BETA-1,4-GALACTOSYLTRANSFERASE"/>
    <property type="match status" value="1"/>
</dbReference>
<sequence>PNWRDDDKCGSNSELPPGPGVVGCNPDGKNPCCGPSGWCGSSPQHCDCEGCRDSRRSQGGSPEERLAPGYSVTTPKRIALVVPFRDRGAHLERFRERIQSHIESWRSKNIEHEWRVFVVEQFDNQLFNRGYLFNVGFRYATEYEQQSGKKFDCVVMHDIDILPLPALDSVPMVHRPPLGQGLHDGDHTPRQRAPNDAPMWQRLNAMKTNSKRWQADGVSSLIVFPAGTPLESRECAEGCEAPEDPVSRPRLFSEHWSRVSSQPVSAPGRVEVVRLPGSHGCGNASRPLTAIPAGLEDLRRMLPQLFTGHCGTEGPAGWNLKTNFLLVDLTLGQALLVGEGAQLVMPDGSMPSLGENGLPSGAGPLRASDHLLHAQRLSRWLRKLPENYRGWIVVAEEALAVWQQRFVDAGRRFVLTAPACISDAAVTGGKKFRLTPGSTWCGDGGWGHVGHFTALRSKTSVLEQHRLPICISLNRLNYAYRFERSDRGCIGKHGPSGTTWTHAHTIYTSTEATGNEYCVGVQVAAESTRWTMQKAARCGGAGFVHSFNFRAMTTDHDPVLTPSCLLAAKSESTGSPLVQRSLAVPLLQRMATGGECEQSGQ</sequence>
<proteinExistence type="predicted"/>
<dbReference type="Gene3D" id="3.90.550.10">
    <property type="entry name" value="Spore Coat Polysaccharide Biosynthesis Protein SpsA, Chain A"/>
    <property type="match status" value="1"/>
</dbReference>
<dbReference type="OMA" id="NIEHEWR"/>
<dbReference type="SUPFAM" id="SSF53448">
    <property type="entry name" value="Nucleotide-diphospho-sugar transferases"/>
    <property type="match status" value="1"/>
</dbReference>
<feature type="domain" description="Galactosyltransferase N-terminal" evidence="2">
    <location>
        <begin position="74"/>
        <end position="163"/>
    </location>
</feature>
<evidence type="ECO:0000313" key="4">
    <source>
        <dbReference type="Proteomes" id="UP000654075"/>
    </source>
</evidence>
<feature type="non-terminal residue" evidence="3">
    <location>
        <position position="1"/>
    </location>
</feature>
<name>A0A813DCZ8_POLGL</name>
<dbReference type="EMBL" id="CAJNNV010000754">
    <property type="protein sequence ID" value="CAE8583487.1"/>
    <property type="molecule type" value="Genomic_DNA"/>
</dbReference>
<reference evidence="3" key="1">
    <citation type="submission" date="2021-02" db="EMBL/GenBank/DDBJ databases">
        <authorList>
            <person name="Dougan E. K."/>
            <person name="Rhodes N."/>
            <person name="Thang M."/>
            <person name="Chan C."/>
        </authorList>
    </citation>
    <scope>NUCLEOTIDE SEQUENCE</scope>
</reference>
<dbReference type="CDD" id="cd10909">
    <property type="entry name" value="ChtBD1_GH18_2"/>
    <property type="match status" value="1"/>
</dbReference>
<dbReference type="GO" id="GO:0005794">
    <property type="term" value="C:Golgi apparatus"/>
    <property type="evidence" value="ECO:0007669"/>
    <property type="project" value="TreeGrafter"/>
</dbReference>
<dbReference type="GO" id="GO:0008378">
    <property type="term" value="F:galactosyltransferase activity"/>
    <property type="evidence" value="ECO:0007669"/>
    <property type="project" value="TreeGrafter"/>
</dbReference>
<dbReference type="InterPro" id="IPR027995">
    <property type="entry name" value="Galactosyl_T_N"/>
</dbReference>
<keyword evidence="4" id="KW-1185">Reference proteome</keyword>
<comment type="caution">
    <text evidence="3">The sequence shown here is derived from an EMBL/GenBank/DDBJ whole genome shotgun (WGS) entry which is preliminary data.</text>
</comment>
<dbReference type="InterPro" id="IPR029044">
    <property type="entry name" value="Nucleotide-diphossugar_trans"/>
</dbReference>
<dbReference type="GO" id="GO:0005975">
    <property type="term" value="P:carbohydrate metabolic process"/>
    <property type="evidence" value="ECO:0007669"/>
    <property type="project" value="InterPro"/>
</dbReference>
<dbReference type="InterPro" id="IPR003859">
    <property type="entry name" value="Galactosyl_T"/>
</dbReference>
<gene>
    <name evidence="3" type="ORF">PGLA1383_LOCUS2448</name>
</gene>
<dbReference type="Pfam" id="PF13733">
    <property type="entry name" value="Glyco_transf_7N"/>
    <property type="match status" value="1"/>
</dbReference>